<comment type="caution">
    <text evidence="1">The sequence shown here is derived from an EMBL/GenBank/DDBJ whole genome shotgun (WGS) entry which is preliminary data.</text>
</comment>
<organism evidence="1">
    <name type="scientific">bioreactor metagenome</name>
    <dbReference type="NCBI Taxonomy" id="1076179"/>
    <lineage>
        <taxon>unclassified sequences</taxon>
        <taxon>metagenomes</taxon>
        <taxon>ecological metagenomes</taxon>
    </lineage>
</organism>
<reference evidence="1" key="1">
    <citation type="submission" date="2019-08" db="EMBL/GenBank/DDBJ databases">
        <authorList>
            <person name="Kucharzyk K."/>
            <person name="Murdoch R.W."/>
            <person name="Higgins S."/>
            <person name="Loffler F."/>
        </authorList>
    </citation>
    <scope>NUCLEOTIDE SEQUENCE</scope>
</reference>
<gene>
    <name evidence="1" type="ORF">SDC9_05170</name>
</gene>
<accession>A0A644SY61</accession>
<name>A0A644SY61_9ZZZZ</name>
<dbReference type="EMBL" id="VSSQ01000010">
    <property type="protein sequence ID" value="MPL59616.1"/>
    <property type="molecule type" value="Genomic_DNA"/>
</dbReference>
<evidence type="ECO:0000313" key="1">
    <source>
        <dbReference type="EMBL" id="MPL59616.1"/>
    </source>
</evidence>
<protein>
    <submittedName>
        <fullName evidence="1">Uncharacterized protein</fullName>
    </submittedName>
</protein>
<sequence>MRTVSDVERIKALEAQKRQESAVTGLPPGYIFGLELSIRNNTPYLSSGVASIRGSLVTVTKELVLSSDFWIVPRKPSASYFVYLSIAGKITVERVAPVLEPGQYYDRNPVTGSRYIGGLQTNDAGLLMRVVARDPIYIGASTTFEDGYNPAQKLNATAGRYATAEGERSKLEIFPDGEHALRVRRWDALTSSYKDVLKVLVDGQHEGDIIIGRYDAGFAGAQWDESESSLKVRGKIFEENGTAYPTSETISHFFYGERPQGPYAVDDFWVSDGSIFRATVARGLGEGLETDWLWYIKPNIVSDIQSTNGDKFRPGQSVSTVLSARVFRNGQEVTDTLPDSAFRWTRKSVIPQNPPFDDGTWNYNHTSGYRMVEITTDSIYARATYTLEILE</sequence>
<proteinExistence type="predicted"/>
<dbReference type="AlphaFoldDB" id="A0A644SY61"/>